<protein>
    <recommendedName>
        <fullName evidence="2">Integrase p58-like C-terminal domain-containing protein</fullName>
    </recommendedName>
</protein>
<dbReference type="InterPro" id="IPR054465">
    <property type="entry name" value="Integrase_p58-like_C"/>
</dbReference>
<evidence type="ECO:0000313" key="4">
    <source>
        <dbReference type="Proteomes" id="UP001221898"/>
    </source>
</evidence>
<reference evidence="3" key="1">
    <citation type="journal article" date="2023" name="Science">
        <title>Genome structures resolve the early diversification of teleost fishes.</title>
        <authorList>
            <person name="Parey E."/>
            <person name="Louis A."/>
            <person name="Montfort J."/>
            <person name="Bouchez O."/>
            <person name="Roques C."/>
            <person name="Iampietro C."/>
            <person name="Lluch J."/>
            <person name="Castinel A."/>
            <person name="Donnadieu C."/>
            <person name="Desvignes T."/>
            <person name="Floi Bucao C."/>
            <person name="Jouanno E."/>
            <person name="Wen M."/>
            <person name="Mejri S."/>
            <person name="Dirks R."/>
            <person name="Jansen H."/>
            <person name="Henkel C."/>
            <person name="Chen W.J."/>
            <person name="Zahm M."/>
            <person name="Cabau C."/>
            <person name="Klopp C."/>
            <person name="Thompson A.W."/>
            <person name="Robinson-Rechavi M."/>
            <person name="Braasch I."/>
            <person name="Lecointre G."/>
            <person name="Bobe J."/>
            <person name="Postlethwait J.H."/>
            <person name="Berthelot C."/>
            <person name="Roest Crollius H."/>
            <person name="Guiguen Y."/>
        </authorList>
    </citation>
    <scope>NUCLEOTIDE SEQUENCE</scope>
    <source>
        <strain evidence="3">NC1722</strain>
    </source>
</reference>
<evidence type="ECO:0000256" key="1">
    <source>
        <dbReference type="SAM" id="MobiDB-lite"/>
    </source>
</evidence>
<dbReference type="AlphaFoldDB" id="A0AAD7W913"/>
<comment type="caution">
    <text evidence="3">The sequence shown here is derived from an EMBL/GenBank/DDBJ whole genome shotgun (WGS) entry which is preliminary data.</text>
</comment>
<proteinExistence type="predicted"/>
<keyword evidence="4" id="KW-1185">Reference proteome</keyword>
<evidence type="ECO:0000313" key="3">
    <source>
        <dbReference type="EMBL" id="KAJ8387958.1"/>
    </source>
</evidence>
<name>A0AAD7W913_9TELE</name>
<organism evidence="3 4">
    <name type="scientific">Aldrovandia affinis</name>
    <dbReference type="NCBI Taxonomy" id="143900"/>
    <lineage>
        <taxon>Eukaryota</taxon>
        <taxon>Metazoa</taxon>
        <taxon>Chordata</taxon>
        <taxon>Craniata</taxon>
        <taxon>Vertebrata</taxon>
        <taxon>Euteleostomi</taxon>
        <taxon>Actinopterygii</taxon>
        <taxon>Neopterygii</taxon>
        <taxon>Teleostei</taxon>
        <taxon>Notacanthiformes</taxon>
        <taxon>Halosauridae</taxon>
        <taxon>Aldrovandia</taxon>
    </lineage>
</organism>
<gene>
    <name evidence="3" type="ORF">AAFF_G00147490</name>
</gene>
<dbReference type="Proteomes" id="UP001221898">
    <property type="component" value="Unassembled WGS sequence"/>
</dbReference>
<dbReference type="Pfam" id="PF22938">
    <property type="entry name" value="Integrase_p58_C"/>
    <property type="match status" value="1"/>
</dbReference>
<feature type="compositionally biased region" description="Polar residues" evidence="1">
    <location>
        <begin position="394"/>
        <end position="403"/>
    </location>
</feature>
<accession>A0AAD7W913</accession>
<dbReference type="EMBL" id="JAINUG010000202">
    <property type="protein sequence ID" value="KAJ8387958.1"/>
    <property type="molecule type" value="Genomic_DNA"/>
</dbReference>
<evidence type="ECO:0000259" key="2">
    <source>
        <dbReference type="Pfam" id="PF22938"/>
    </source>
</evidence>
<feature type="region of interest" description="Disordered" evidence="1">
    <location>
        <begin position="371"/>
        <end position="403"/>
    </location>
</feature>
<sequence length="403" mass="44507">MASASVPANTQPKLARYSGAAQWEPYLAQLQLAARHCGWSKGVMATHLALAVEGPALQILLDLDAADQGNLKALTAVIDPGEPGGDGGPWPLTCGYTHGRATRHSAQQSRKSSHCMPSSRPLPRSDCASLHHEALKEAERAEDVLCQVPGQTARPRVRKVDCYKEESAGHAHSRSSNDSVLRCPLHHLTDKYQPFVWMEKCTTRSSWTPTPVTWEWELSSLSVMGMSPEQLQEGQEADGTLRKVRGWLEAGQPLQWAEVLAEGPKLKGYYRQWRSLELWDGLAYWQWQAPGLGSDLLQLLVPRVLTSNCHTGIQPLHARLSPELQSHWRGPGEVVGRLSEVTYRVRMPNRGRLVMLHQDRLAPYHPLAAEDAAGGQECSSPVPSTPPAAEEVTQHTTVRPTRQ</sequence>
<feature type="domain" description="Integrase p58-like C-terminal" evidence="2">
    <location>
        <begin position="330"/>
        <end position="363"/>
    </location>
</feature>